<keyword evidence="4 6" id="KW-1133">Transmembrane helix</keyword>
<dbReference type="GO" id="GO:0005886">
    <property type="term" value="C:plasma membrane"/>
    <property type="evidence" value="ECO:0007669"/>
    <property type="project" value="TreeGrafter"/>
</dbReference>
<feature type="transmembrane region" description="Helical" evidence="6">
    <location>
        <begin position="504"/>
        <end position="527"/>
    </location>
</feature>
<feature type="domain" description="EGF-like" evidence="7 8">
    <location>
        <begin position="55"/>
        <end position="66"/>
    </location>
</feature>
<feature type="transmembrane region" description="Helical" evidence="6">
    <location>
        <begin position="265"/>
        <end position="290"/>
    </location>
</feature>
<evidence type="ECO:0000313" key="9">
    <source>
        <dbReference type="EMBL" id="CAF3677691.1"/>
    </source>
</evidence>
<evidence type="ECO:0000256" key="4">
    <source>
        <dbReference type="ARBA" id="ARBA00022989"/>
    </source>
</evidence>
<reference evidence="9" key="1">
    <citation type="submission" date="2021-02" db="EMBL/GenBank/DDBJ databases">
        <authorList>
            <person name="Nowell W R."/>
        </authorList>
    </citation>
    <scope>NUCLEOTIDE SEQUENCE</scope>
</reference>
<accession>A0A818SZ58</accession>
<sequence length="614" mass="67841">MSFDFLFQISIRNTVLDREKCNFSSDSLCVGIVHTQSICLCVPHNDRISLTNFTCACQDGFSGKRCEYEDVKIDISFYDISIPQSLVVHFITVREHDLESLNPVPIRSRRHYFFMSLPFHLIVVQLNGKFYLTVLQHIYTRSVTIPIKIARSQYYTQCQFSTQQFGLSFGAILGYQIRSNLPISRQSIYVKISVIVASIMLLFGLISGILSILTFQSKPCLKAGVLTADVVAPHYFKDIISLFFGSMAFGYVVEKANLHRRIALFVLSWVGMATKWIMAGMMGATAFLSMWMNNTASTSIMLPVALAVVHELGIYSENSLNRQQAVQMYLVAFDSTNGEESDDNKIEELTHTTQSCQRPKSKTFVETNTHFKLLCCKRQKPEVDDSSKKKHDQLKKGFLLAVAYSSSIGGLSSLVGTTPNVYLKGFVERHITDGTVAIFCGILPLILPDSSPFNRKHDWKYEPIVKWTQLAQNVSWGSILLLGAGLTIATAFEKSKLSDSVAQILGFVSGVPRAAASIIIIIVSGFFTEVTSNTSTASIFLPVLDSVATSSGIHPGFLILPCTLAVSLAFMLPIDTPPNAIVFSGGAIRVIDMIKTGIVINLIGFLVIFITANA</sequence>
<comment type="similarity">
    <text evidence="2">Belongs to the SLC13A/DASS transporter (TC 2.A.47) family. NADC subfamily.</text>
</comment>
<feature type="transmembrane region" description="Helical" evidence="6">
    <location>
        <begin position="235"/>
        <end position="253"/>
    </location>
</feature>
<comment type="caution">
    <text evidence="9">The sequence shown here is derived from an EMBL/GenBank/DDBJ whole genome shotgun (WGS) entry which is preliminary data.</text>
</comment>
<dbReference type="PANTHER" id="PTHR10283:SF82">
    <property type="entry name" value="SOLUTE CARRIER FAMILY 13 MEMBER 2"/>
    <property type="match status" value="1"/>
</dbReference>
<evidence type="ECO:0000256" key="1">
    <source>
        <dbReference type="ARBA" id="ARBA00004141"/>
    </source>
</evidence>
<dbReference type="PROSITE" id="PS00022">
    <property type="entry name" value="EGF_1"/>
    <property type="match status" value="1"/>
</dbReference>
<feature type="transmembrane region" description="Helical" evidence="6">
    <location>
        <begin position="593"/>
        <end position="612"/>
    </location>
</feature>
<gene>
    <name evidence="9" type="ORF">FME351_LOCUS26152</name>
</gene>
<dbReference type="PANTHER" id="PTHR10283">
    <property type="entry name" value="SOLUTE CARRIER FAMILY 13 MEMBER"/>
    <property type="match status" value="1"/>
</dbReference>
<feature type="transmembrane region" description="Helical" evidence="6">
    <location>
        <begin position="397"/>
        <end position="416"/>
    </location>
</feature>
<feature type="transmembrane region" description="Helical" evidence="6">
    <location>
        <begin position="188"/>
        <end position="215"/>
    </location>
</feature>
<comment type="subcellular location">
    <subcellularLocation>
        <location evidence="1">Membrane</location>
        <topology evidence="1">Multi-pass membrane protein</topology>
    </subcellularLocation>
</comment>
<evidence type="ECO:0000259" key="8">
    <source>
        <dbReference type="PROSITE" id="PS01186"/>
    </source>
</evidence>
<evidence type="ECO:0000256" key="5">
    <source>
        <dbReference type="ARBA" id="ARBA00023136"/>
    </source>
</evidence>
<evidence type="ECO:0000313" key="10">
    <source>
        <dbReference type="Proteomes" id="UP000663869"/>
    </source>
</evidence>
<evidence type="ECO:0000256" key="6">
    <source>
        <dbReference type="SAM" id="Phobius"/>
    </source>
</evidence>
<name>A0A818SZ58_9BILA</name>
<dbReference type="InterPro" id="IPR000742">
    <property type="entry name" value="EGF"/>
</dbReference>
<dbReference type="EMBL" id="CAJNYU010003505">
    <property type="protein sequence ID" value="CAF3677691.1"/>
    <property type="molecule type" value="Genomic_DNA"/>
</dbReference>
<feature type="transmembrane region" description="Helical" evidence="6">
    <location>
        <begin position="296"/>
        <end position="315"/>
    </location>
</feature>
<proteinExistence type="inferred from homology"/>
<evidence type="ECO:0000256" key="3">
    <source>
        <dbReference type="ARBA" id="ARBA00022692"/>
    </source>
</evidence>
<keyword evidence="5 6" id="KW-0472">Membrane</keyword>
<dbReference type="GO" id="GO:0005310">
    <property type="term" value="F:dicarboxylic acid transmembrane transporter activity"/>
    <property type="evidence" value="ECO:0007669"/>
    <property type="project" value="UniProtKB-ARBA"/>
</dbReference>
<evidence type="ECO:0000259" key="7">
    <source>
        <dbReference type="PROSITE" id="PS00022"/>
    </source>
</evidence>
<dbReference type="InterPro" id="IPR001898">
    <property type="entry name" value="SLC13A/DASS"/>
</dbReference>
<dbReference type="AlphaFoldDB" id="A0A818SZ58"/>
<organism evidence="9 10">
    <name type="scientific">Rotaria socialis</name>
    <dbReference type="NCBI Taxonomy" id="392032"/>
    <lineage>
        <taxon>Eukaryota</taxon>
        <taxon>Metazoa</taxon>
        <taxon>Spiralia</taxon>
        <taxon>Gnathifera</taxon>
        <taxon>Rotifera</taxon>
        <taxon>Eurotatoria</taxon>
        <taxon>Bdelloidea</taxon>
        <taxon>Philodinida</taxon>
        <taxon>Philodinidae</taxon>
        <taxon>Rotaria</taxon>
    </lineage>
</organism>
<feature type="transmembrane region" description="Helical" evidence="6">
    <location>
        <begin position="547"/>
        <end position="572"/>
    </location>
</feature>
<keyword evidence="3 6" id="KW-0812">Transmembrane</keyword>
<protein>
    <recommendedName>
        <fullName evidence="7 8">EGF-like domain-containing protein</fullName>
    </recommendedName>
</protein>
<feature type="transmembrane region" description="Helical" evidence="6">
    <location>
        <begin position="474"/>
        <end position="492"/>
    </location>
</feature>
<dbReference type="CDD" id="cd00054">
    <property type="entry name" value="EGF_CA"/>
    <property type="match status" value="1"/>
</dbReference>
<dbReference type="Proteomes" id="UP000663869">
    <property type="component" value="Unassembled WGS sequence"/>
</dbReference>
<dbReference type="Pfam" id="PF00939">
    <property type="entry name" value="Na_sulph_symp"/>
    <property type="match status" value="2"/>
</dbReference>
<dbReference type="PROSITE" id="PS01186">
    <property type="entry name" value="EGF_2"/>
    <property type="match status" value="1"/>
</dbReference>
<evidence type="ECO:0000256" key="2">
    <source>
        <dbReference type="ARBA" id="ARBA00006772"/>
    </source>
</evidence>
<dbReference type="GO" id="GO:0015556">
    <property type="term" value="F:C4-dicarboxylate transmembrane transporter activity"/>
    <property type="evidence" value="ECO:0007669"/>
    <property type="project" value="UniProtKB-ARBA"/>
</dbReference>